<dbReference type="PANTHER" id="PTHR42850">
    <property type="entry name" value="METALLOPHOSPHOESTERASE"/>
    <property type="match status" value="1"/>
</dbReference>
<proteinExistence type="predicted"/>
<dbReference type="AlphaFoldDB" id="A0A330LU54"/>
<dbReference type="EMBL" id="LS483250">
    <property type="protein sequence ID" value="SQD79786.1"/>
    <property type="molecule type" value="Genomic_DNA"/>
</dbReference>
<reference evidence="3" key="1">
    <citation type="submission" date="2018-05" db="EMBL/GenBank/DDBJ databases">
        <authorList>
            <person name="Cea G.-C."/>
            <person name="William W."/>
        </authorList>
    </citation>
    <scope>NUCLEOTIDE SEQUENCE [LARGE SCALE GENOMIC DNA]</scope>
    <source>
        <strain evidence="3">DB21MT 5</strain>
    </source>
</reference>
<dbReference type="Proteomes" id="UP000250163">
    <property type="component" value="Chromosome MORIYA"/>
</dbReference>
<dbReference type="RefSeq" id="WP_112716682.1">
    <property type="nucleotide sequence ID" value="NZ_LS483250.1"/>
</dbReference>
<keyword evidence="3" id="KW-1185">Reference proteome</keyword>
<dbReference type="GO" id="GO:0016791">
    <property type="term" value="F:phosphatase activity"/>
    <property type="evidence" value="ECO:0007669"/>
    <property type="project" value="TreeGrafter"/>
</dbReference>
<evidence type="ECO:0000313" key="2">
    <source>
        <dbReference type="EMBL" id="SQD79786.1"/>
    </source>
</evidence>
<dbReference type="GO" id="GO:0110154">
    <property type="term" value="P:RNA decapping"/>
    <property type="evidence" value="ECO:0007669"/>
    <property type="project" value="TreeGrafter"/>
</dbReference>
<evidence type="ECO:0000313" key="3">
    <source>
        <dbReference type="Proteomes" id="UP000250163"/>
    </source>
</evidence>
<dbReference type="InterPro" id="IPR004843">
    <property type="entry name" value="Calcineurin-like_PHP"/>
</dbReference>
<dbReference type="OrthoDB" id="5296354at2"/>
<organism evidence="2 3">
    <name type="scientific">Moritella yayanosii</name>
    <dbReference type="NCBI Taxonomy" id="69539"/>
    <lineage>
        <taxon>Bacteria</taxon>
        <taxon>Pseudomonadati</taxon>
        <taxon>Pseudomonadota</taxon>
        <taxon>Gammaproteobacteria</taxon>
        <taxon>Alteromonadales</taxon>
        <taxon>Moritellaceae</taxon>
        <taxon>Moritella</taxon>
    </lineage>
</organism>
<dbReference type="GO" id="GO:0008803">
    <property type="term" value="F:bis(5'-nucleosyl)-tetraphosphatase (symmetrical) activity"/>
    <property type="evidence" value="ECO:0007669"/>
    <property type="project" value="TreeGrafter"/>
</dbReference>
<dbReference type="Gene3D" id="3.60.21.10">
    <property type="match status" value="1"/>
</dbReference>
<feature type="domain" description="Calcineurin-like phosphoesterase" evidence="1">
    <location>
        <begin position="17"/>
        <end position="189"/>
    </location>
</feature>
<dbReference type="Pfam" id="PF00149">
    <property type="entry name" value="Metallophos"/>
    <property type="match status" value="1"/>
</dbReference>
<name>A0A330LU54_9GAMM</name>
<dbReference type="SUPFAM" id="SSF56300">
    <property type="entry name" value="Metallo-dependent phosphatases"/>
    <property type="match status" value="1"/>
</dbReference>
<gene>
    <name evidence="2" type="ORF">MORIYA_3331</name>
</gene>
<protein>
    <submittedName>
        <fullName evidence="2">Protein phosphatase</fullName>
    </submittedName>
</protein>
<dbReference type="KEGG" id="mya:MORIYA_3331"/>
<dbReference type="GO" id="GO:0005737">
    <property type="term" value="C:cytoplasm"/>
    <property type="evidence" value="ECO:0007669"/>
    <property type="project" value="TreeGrafter"/>
</dbReference>
<accession>A0A330LU54</accession>
<dbReference type="InterPro" id="IPR050126">
    <property type="entry name" value="Ap4A_hydrolase"/>
</dbReference>
<dbReference type="PANTHER" id="PTHR42850:SF10">
    <property type="entry name" value="SERINE_THREONINE-PROTEIN PHOSPHATASE 1"/>
    <property type="match status" value="1"/>
</dbReference>
<evidence type="ECO:0000259" key="1">
    <source>
        <dbReference type="Pfam" id="PF00149"/>
    </source>
</evidence>
<sequence>MITHKFIAENLVGRDYFVGDIHGELPLLMRALTRCRFDFDNDRLFSVGDMIDRGPQSLHTLNLLNESWFFAVLGNHEEMLLAEDEHKLTRLHKNAGGEWFYALAPEQQTACKLLIKQHCSYALTVKTAQGSVGISHAFAPVDWHVFLDESGIESSLLDDLVWSTAPYVAVKKGEFSRIDNVDVTIHGHVNCSQVVTNQNQLWIDTLSKTKRLTVLSSKQIFSVI</sequence>
<dbReference type="InterPro" id="IPR029052">
    <property type="entry name" value="Metallo-depent_PP-like"/>
</dbReference>